<proteinExistence type="predicted"/>
<dbReference type="AlphaFoldDB" id="A0A225UDC8"/>
<protein>
    <submittedName>
        <fullName evidence="1">Uncharacterized protein</fullName>
    </submittedName>
</protein>
<keyword evidence="2" id="KW-1185">Reference proteome</keyword>
<comment type="caution">
    <text evidence="1">The sequence shown here is derived from an EMBL/GenBank/DDBJ whole genome shotgun (WGS) entry which is preliminary data.</text>
</comment>
<accession>A0A225UDC8</accession>
<reference evidence="2" key="1">
    <citation type="submission" date="2017-03" db="EMBL/GenBank/DDBJ databases">
        <title>Phytopthora megakarya and P. palmivora, two closely related causual agents of cacao black pod achieved similar genome size and gene model numbers by different mechanisms.</title>
        <authorList>
            <person name="Ali S."/>
            <person name="Shao J."/>
            <person name="Larry D.J."/>
            <person name="Kronmiller B."/>
            <person name="Shen D."/>
            <person name="Strem M.D."/>
            <person name="Melnick R.L."/>
            <person name="Guiltinan M.J."/>
            <person name="Tyler B.M."/>
            <person name="Meinhardt L.W."/>
            <person name="Bailey B.A."/>
        </authorList>
    </citation>
    <scope>NUCLEOTIDE SEQUENCE [LARGE SCALE GENOMIC DNA]</scope>
    <source>
        <strain evidence="2">zdho120</strain>
    </source>
</reference>
<evidence type="ECO:0000313" key="2">
    <source>
        <dbReference type="Proteomes" id="UP000198211"/>
    </source>
</evidence>
<evidence type="ECO:0000313" key="1">
    <source>
        <dbReference type="EMBL" id="OWY90983.1"/>
    </source>
</evidence>
<sequence>YRLPRRSLDIIGPLISVPIIPPILVMGAFAPESFFTCFISIRLPRAQVKQFNLVVSVSLMPEPPASAIISTVSYAIYPSCLCSSSRVVSATAVSNSFAASSTAIFTALTRDSLLIGTSPIVLTHSTLLHRNTSKTCIPVFSFTV</sequence>
<feature type="non-terminal residue" evidence="1">
    <location>
        <position position="1"/>
    </location>
</feature>
<gene>
    <name evidence="1" type="ORF">PHMEG_00040626</name>
</gene>
<dbReference type="EMBL" id="NBNE01021369">
    <property type="protein sequence ID" value="OWY90983.1"/>
    <property type="molecule type" value="Genomic_DNA"/>
</dbReference>
<dbReference type="Proteomes" id="UP000198211">
    <property type="component" value="Unassembled WGS sequence"/>
</dbReference>
<name>A0A225UDC8_9STRA</name>
<organism evidence="1 2">
    <name type="scientific">Phytophthora megakarya</name>
    <dbReference type="NCBI Taxonomy" id="4795"/>
    <lineage>
        <taxon>Eukaryota</taxon>
        <taxon>Sar</taxon>
        <taxon>Stramenopiles</taxon>
        <taxon>Oomycota</taxon>
        <taxon>Peronosporomycetes</taxon>
        <taxon>Peronosporales</taxon>
        <taxon>Peronosporaceae</taxon>
        <taxon>Phytophthora</taxon>
    </lineage>
</organism>